<dbReference type="EMBL" id="SPHZ02000005">
    <property type="protein sequence ID" value="KAF0920951.1"/>
    <property type="molecule type" value="Genomic_DNA"/>
</dbReference>
<evidence type="ECO:0000313" key="2">
    <source>
        <dbReference type="Proteomes" id="UP000479710"/>
    </source>
</evidence>
<gene>
    <name evidence="1" type="ORF">E2562_037799</name>
</gene>
<sequence>MWTLTEPEAGQCSPEYDLSIDEIWVDESYQDHKTGRRELAPCTYLSQNFTVSKQHRSSPCVARCGEIRIGFGNGLEHTVQWKNLSGWVSTNRTDFLGPNINLSISDV</sequence>
<protein>
    <submittedName>
        <fullName evidence="1">Uncharacterized protein</fullName>
    </submittedName>
</protein>
<organism evidence="1 2">
    <name type="scientific">Oryza meyeriana var. granulata</name>
    <dbReference type="NCBI Taxonomy" id="110450"/>
    <lineage>
        <taxon>Eukaryota</taxon>
        <taxon>Viridiplantae</taxon>
        <taxon>Streptophyta</taxon>
        <taxon>Embryophyta</taxon>
        <taxon>Tracheophyta</taxon>
        <taxon>Spermatophyta</taxon>
        <taxon>Magnoliopsida</taxon>
        <taxon>Liliopsida</taxon>
        <taxon>Poales</taxon>
        <taxon>Poaceae</taxon>
        <taxon>BOP clade</taxon>
        <taxon>Oryzoideae</taxon>
        <taxon>Oryzeae</taxon>
        <taxon>Oryzinae</taxon>
        <taxon>Oryza</taxon>
        <taxon>Oryza meyeriana</taxon>
    </lineage>
</organism>
<reference evidence="1 2" key="1">
    <citation type="submission" date="2019-11" db="EMBL/GenBank/DDBJ databases">
        <title>Whole genome sequence of Oryza granulata.</title>
        <authorList>
            <person name="Li W."/>
        </authorList>
    </citation>
    <scope>NUCLEOTIDE SEQUENCE [LARGE SCALE GENOMIC DNA]</scope>
    <source>
        <strain evidence="2">cv. Menghai</strain>
        <tissue evidence="1">Leaf</tissue>
    </source>
</reference>
<dbReference type="AlphaFoldDB" id="A0A6G1E8G4"/>
<proteinExistence type="predicted"/>
<evidence type="ECO:0000313" key="1">
    <source>
        <dbReference type="EMBL" id="KAF0920951.1"/>
    </source>
</evidence>
<dbReference type="Proteomes" id="UP000479710">
    <property type="component" value="Unassembled WGS sequence"/>
</dbReference>
<name>A0A6G1E8G4_9ORYZ</name>
<keyword evidence="2" id="KW-1185">Reference proteome</keyword>
<comment type="caution">
    <text evidence="1">The sequence shown here is derived from an EMBL/GenBank/DDBJ whole genome shotgun (WGS) entry which is preliminary data.</text>
</comment>
<accession>A0A6G1E8G4</accession>